<dbReference type="GO" id="GO:0009279">
    <property type="term" value="C:cell outer membrane"/>
    <property type="evidence" value="ECO:0007669"/>
    <property type="project" value="UniProtKB-SubCell"/>
</dbReference>
<dbReference type="PANTHER" id="PTHR30026:SF20">
    <property type="entry name" value="OUTER MEMBRANE PROTEIN TOLC"/>
    <property type="match status" value="1"/>
</dbReference>
<evidence type="ECO:0000313" key="9">
    <source>
        <dbReference type="EMBL" id="NDY94626.1"/>
    </source>
</evidence>
<dbReference type="Pfam" id="PF02321">
    <property type="entry name" value="OEP"/>
    <property type="match status" value="1"/>
</dbReference>
<evidence type="ECO:0000256" key="7">
    <source>
        <dbReference type="ARBA" id="ARBA00023237"/>
    </source>
</evidence>
<evidence type="ECO:0000256" key="6">
    <source>
        <dbReference type="ARBA" id="ARBA00023136"/>
    </source>
</evidence>
<comment type="subcellular location">
    <subcellularLocation>
        <location evidence="1">Cell outer membrane</location>
    </subcellularLocation>
</comment>
<gene>
    <name evidence="9" type="ORF">G3I74_02645</name>
</gene>
<keyword evidence="4" id="KW-1134">Transmembrane beta strand</keyword>
<dbReference type="InterPro" id="IPR051906">
    <property type="entry name" value="TolC-like"/>
</dbReference>
<evidence type="ECO:0000256" key="5">
    <source>
        <dbReference type="ARBA" id="ARBA00022692"/>
    </source>
</evidence>
<evidence type="ECO:0000256" key="3">
    <source>
        <dbReference type="ARBA" id="ARBA00022448"/>
    </source>
</evidence>
<dbReference type="Gene3D" id="1.20.1600.10">
    <property type="entry name" value="Outer membrane efflux proteins (OEP)"/>
    <property type="match status" value="1"/>
</dbReference>
<dbReference type="GO" id="GO:1990281">
    <property type="term" value="C:efflux pump complex"/>
    <property type="evidence" value="ECO:0007669"/>
    <property type="project" value="TreeGrafter"/>
</dbReference>
<protein>
    <submittedName>
        <fullName evidence="9">TolC family protein</fullName>
    </submittedName>
</protein>
<keyword evidence="5" id="KW-0812">Transmembrane</keyword>
<dbReference type="GO" id="GO:0015562">
    <property type="term" value="F:efflux transmembrane transporter activity"/>
    <property type="evidence" value="ECO:0007669"/>
    <property type="project" value="InterPro"/>
</dbReference>
<keyword evidence="7" id="KW-0998">Cell outer membrane</keyword>
<evidence type="ECO:0000256" key="1">
    <source>
        <dbReference type="ARBA" id="ARBA00004442"/>
    </source>
</evidence>
<dbReference type="GO" id="GO:0015288">
    <property type="term" value="F:porin activity"/>
    <property type="evidence" value="ECO:0007669"/>
    <property type="project" value="TreeGrafter"/>
</dbReference>
<name>A0A845V000_9GAMM</name>
<accession>A0A845V000</accession>
<sequence length="418" mass="46315">MSFKSVFSGLVVLGALCQPLSALALSIESAVEQALARDAGLRELDRKARAFDHLAVAESALPDPEVTIGAEGLPIDDPLSADMMTMYRIGVRQRFPAGDSRRLAGDRNSARARAVAADLRARELEVALQTRLAWLDWVSARASADQVDAMLEQLGQLVSITQRRFQAGSGRLQDESQALLELALLERRRVDAQTSMDEARARLERWIGPLTPGAADPRLPQWSLQESPGDDIPAQLSRHPELIAAGIRVEAEEVAADLARQAYRPQWMLEAGYGHQRGKDPSGRRMSDKLFAMATISLPLFTDDRQDRRVDAALAERDAQQAQAQLILQRLSGELARQQALQARLAESRELLEQRILPRAQDTVDATLSAYESDRASFDELVRARLRQLEIDLDLIDTRRRQLGAIARIASLTDKELP</sequence>
<reference evidence="9 10" key="1">
    <citation type="submission" date="2020-02" db="EMBL/GenBank/DDBJ databases">
        <authorList>
            <person name="Zhang X.-Y."/>
        </authorList>
    </citation>
    <scope>NUCLEOTIDE SEQUENCE [LARGE SCALE GENOMIC DNA]</scope>
    <source>
        <strain evidence="9 10">C33</strain>
    </source>
</reference>
<keyword evidence="8" id="KW-0732">Signal</keyword>
<dbReference type="RefSeq" id="WP_164210016.1">
    <property type="nucleotide sequence ID" value="NZ_JAAGSC010000031.1"/>
</dbReference>
<evidence type="ECO:0000256" key="8">
    <source>
        <dbReference type="SAM" id="SignalP"/>
    </source>
</evidence>
<comment type="caution">
    <text evidence="9">The sequence shown here is derived from an EMBL/GenBank/DDBJ whole genome shotgun (WGS) entry which is preliminary data.</text>
</comment>
<evidence type="ECO:0000256" key="2">
    <source>
        <dbReference type="ARBA" id="ARBA00007613"/>
    </source>
</evidence>
<feature type="chain" id="PRO_5032508872" evidence="8">
    <location>
        <begin position="25"/>
        <end position="418"/>
    </location>
</feature>
<evidence type="ECO:0000313" key="10">
    <source>
        <dbReference type="Proteomes" id="UP000484885"/>
    </source>
</evidence>
<dbReference type="Proteomes" id="UP000484885">
    <property type="component" value="Unassembled WGS sequence"/>
</dbReference>
<keyword evidence="10" id="KW-1185">Reference proteome</keyword>
<keyword evidence="3" id="KW-0813">Transport</keyword>
<feature type="signal peptide" evidence="8">
    <location>
        <begin position="1"/>
        <end position="24"/>
    </location>
</feature>
<dbReference type="AlphaFoldDB" id="A0A845V000"/>
<proteinExistence type="inferred from homology"/>
<dbReference type="EMBL" id="JAAGSC010000031">
    <property type="protein sequence ID" value="NDY94626.1"/>
    <property type="molecule type" value="Genomic_DNA"/>
</dbReference>
<keyword evidence="6" id="KW-0472">Membrane</keyword>
<evidence type="ECO:0000256" key="4">
    <source>
        <dbReference type="ARBA" id="ARBA00022452"/>
    </source>
</evidence>
<dbReference type="PANTHER" id="PTHR30026">
    <property type="entry name" value="OUTER MEMBRANE PROTEIN TOLC"/>
    <property type="match status" value="1"/>
</dbReference>
<dbReference type="InterPro" id="IPR003423">
    <property type="entry name" value="OMP_efflux"/>
</dbReference>
<organism evidence="9 10">
    <name type="scientific">Wenzhouxiangella limi</name>
    <dbReference type="NCBI Taxonomy" id="2707351"/>
    <lineage>
        <taxon>Bacteria</taxon>
        <taxon>Pseudomonadati</taxon>
        <taxon>Pseudomonadota</taxon>
        <taxon>Gammaproteobacteria</taxon>
        <taxon>Chromatiales</taxon>
        <taxon>Wenzhouxiangellaceae</taxon>
        <taxon>Wenzhouxiangella</taxon>
    </lineage>
</organism>
<dbReference type="SUPFAM" id="SSF56954">
    <property type="entry name" value="Outer membrane efflux proteins (OEP)"/>
    <property type="match status" value="1"/>
</dbReference>
<comment type="similarity">
    <text evidence="2">Belongs to the outer membrane factor (OMF) (TC 1.B.17) family.</text>
</comment>